<dbReference type="InterPro" id="IPR050469">
    <property type="entry name" value="Diguanylate_Cyclase"/>
</dbReference>
<keyword evidence="1" id="KW-0812">Transmembrane</keyword>
<reference evidence="3 4" key="1">
    <citation type="submission" date="2018-06" db="EMBL/GenBank/DDBJ databases">
        <title>Genomic Encyclopedia of Type Strains, Phase IV (KMG-IV): sequencing the most valuable type-strain genomes for metagenomic binning, comparative biology and taxonomic classification.</title>
        <authorList>
            <person name="Goeker M."/>
        </authorList>
    </citation>
    <scope>NUCLEOTIDE SEQUENCE [LARGE SCALE GENOMIC DNA]</scope>
    <source>
        <strain evidence="3 4">DSM 22112</strain>
    </source>
</reference>
<dbReference type="Proteomes" id="UP000253490">
    <property type="component" value="Unassembled WGS sequence"/>
</dbReference>
<dbReference type="InterPro" id="IPR000160">
    <property type="entry name" value="GGDEF_dom"/>
</dbReference>
<dbReference type="CDD" id="cd01949">
    <property type="entry name" value="GGDEF"/>
    <property type="match status" value="1"/>
</dbReference>
<feature type="transmembrane region" description="Helical" evidence="1">
    <location>
        <begin position="77"/>
        <end position="100"/>
    </location>
</feature>
<dbReference type="AlphaFoldDB" id="A0A366I057"/>
<dbReference type="InterPro" id="IPR043128">
    <property type="entry name" value="Rev_trsase/Diguanyl_cyclase"/>
</dbReference>
<sequence length="337" mass="39072">MAHSNALMKQKQKNSFILSFILIGIISVMEVISVWADGNPQKFWWINILSNYLGFALTPWVAFILGAAIGGFRKSKALFYIFVAYDVFLAISIPFGWIFGVSKDNIYFRGELFGLYLVIYMLGIVYLLFEIIHLTKKYQNKNRLLPYLIFLLLVFGTTIQVINPDVHVTWLCVTLLSSIYYIYCNELWQQVDGLTGLLNHKSYLNTIYTLNRDAMLLVFDIDRFKEVNDTYGHQMGDKCLICVADCIKEVYGDYGLCFRIGGDEFSVLLFHNTERIESINSAFCDKLTDCRKDIKELPLVSIGYSRYYKGDNIDDVIYSADKKMYQFKKRRKKECSQ</sequence>
<gene>
    <name evidence="3" type="ORF">DES36_12049</name>
</gene>
<keyword evidence="4" id="KW-1185">Reference proteome</keyword>
<dbReference type="PANTHER" id="PTHR45138">
    <property type="entry name" value="REGULATORY COMPONENTS OF SENSORY TRANSDUCTION SYSTEM"/>
    <property type="match status" value="1"/>
</dbReference>
<dbReference type="PANTHER" id="PTHR45138:SF9">
    <property type="entry name" value="DIGUANYLATE CYCLASE DGCM-RELATED"/>
    <property type="match status" value="1"/>
</dbReference>
<feature type="transmembrane region" description="Helical" evidence="1">
    <location>
        <begin position="16"/>
        <end position="36"/>
    </location>
</feature>
<dbReference type="InterPro" id="IPR029787">
    <property type="entry name" value="Nucleotide_cyclase"/>
</dbReference>
<dbReference type="GO" id="GO:0052621">
    <property type="term" value="F:diguanylate cyclase activity"/>
    <property type="evidence" value="ECO:0007669"/>
    <property type="project" value="TreeGrafter"/>
</dbReference>
<organism evidence="3 4">
    <name type="scientific">Alkalibaculum bacchi</name>
    <dbReference type="NCBI Taxonomy" id="645887"/>
    <lineage>
        <taxon>Bacteria</taxon>
        <taxon>Bacillati</taxon>
        <taxon>Bacillota</taxon>
        <taxon>Clostridia</taxon>
        <taxon>Eubacteriales</taxon>
        <taxon>Eubacteriaceae</taxon>
        <taxon>Alkalibaculum</taxon>
    </lineage>
</organism>
<dbReference type="SUPFAM" id="SSF55073">
    <property type="entry name" value="Nucleotide cyclase"/>
    <property type="match status" value="1"/>
</dbReference>
<dbReference type="Pfam" id="PF00990">
    <property type="entry name" value="GGDEF"/>
    <property type="match status" value="1"/>
</dbReference>
<dbReference type="EMBL" id="QNRX01000020">
    <property type="protein sequence ID" value="RBP59107.1"/>
    <property type="molecule type" value="Genomic_DNA"/>
</dbReference>
<dbReference type="RefSeq" id="WP_170128305.1">
    <property type="nucleotide sequence ID" value="NZ_QNRX01000020.1"/>
</dbReference>
<evidence type="ECO:0000256" key="1">
    <source>
        <dbReference type="SAM" id="Phobius"/>
    </source>
</evidence>
<feature type="transmembrane region" description="Helical" evidence="1">
    <location>
        <begin position="48"/>
        <end position="70"/>
    </location>
</feature>
<dbReference type="SMART" id="SM00267">
    <property type="entry name" value="GGDEF"/>
    <property type="match status" value="1"/>
</dbReference>
<dbReference type="PROSITE" id="PS50887">
    <property type="entry name" value="GGDEF"/>
    <property type="match status" value="1"/>
</dbReference>
<dbReference type="NCBIfam" id="TIGR00254">
    <property type="entry name" value="GGDEF"/>
    <property type="match status" value="1"/>
</dbReference>
<evidence type="ECO:0000259" key="2">
    <source>
        <dbReference type="PROSITE" id="PS50887"/>
    </source>
</evidence>
<protein>
    <submittedName>
        <fullName evidence="3">Diguanylate cyclase (GGDEF)-like protein</fullName>
    </submittedName>
</protein>
<comment type="caution">
    <text evidence="3">The sequence shown here is derived from an EMBL/GenBank/DDBJ whole genome shotgun (WGS) entry which is preliminary data.</text>
</comment>
<feature type="transmembrane region" description="Helical" evidence="1">
    <location>
        <begin position="168"/>
        <end position="184"/>
    </location>
</feature>
<proteinExistence type="predicted"/>
<name>A0A366I057_9FIRM</name>
<keyword evidence="1" id="KW-0472">Membrane</keyword>
<feature type="domain" description="GGDEF" evidence="2">
    <location>
        <begin position="212"/>
        <end position="337"/>
    </location>
</feature>
<feature type="transmembrane region" description="Helical" evidence="1">
    <location>
        <begin position="112"/>
        <end position="132"/>
    </location>
</feature>
<keyword evidence="1" id="KW-1133">Transmembrane helix</keyword>
<dbReference type="Gene3D" id="3.30.70.270">
    <property type="match status" value="1"/>
</dbReference>
<accession>A0A366I057</accession>
<evidence type="ECO:0000313" key="4">
    <source>
        <dbReference type="Proteomes" id="UP000253490"/>
    </source>
</evidence>
<evidence type="ECO:0000313" key="3">
    <source>
        <dbReference type="EMBL" id="RBP59107.1"/>
    </source>
</evidence>
<feature type="transmembrane region" description="Helical" evidence="1">
    <location>
        <begin position="144"/>
        <end position="162"/>
    </location>
</feature>